<sequence>MKLTVRLRSVRLTAWSVPLARWRRADLEPGVFFCAPRPAAAMDFTSFPCAARQARHHFISRSAACCPLMQLSVPKHYAKAKRKHLCIRTKKISFANGFPAAARGRRPSDGGGALMTAIIRPTIKKSLGHVPPEIESSLRTNKNLDDLLKEVNLQQSVRAAALEDGAHEWRPRTVLPNSCACACDLDTPRRPFNYNQSGSRVSMKN</sequence>
<evidence type="ECO:0000313" key="2">
    <source>
        <dbReference type="Proteomes" id="UP000299102"/>
    </source>
</evidence>
<reference evidence="1 2" key="1">
    <citation type="journal article" date="2019" name="Commun. Biol.">
        <title>The bagworm genome reveals a unique fibroin gene that provides high tensile strength.</title>
        <authorList>
            <person name="Kono N."/>
            <person name="Nakamura H."/>
            <person name="Ohtoshi R."/>
            <person name="Tomita M."/>
            <person name="Numata K."/>
            <person name="Arakawa K."/>
        </authorList>
    </citation>
    <scope>NUCLEOTIDE SEQUENCE [LARGE SCALE GENOMIC DNA]</scope>
</reference>
<dbReference type="AlphaFoldDB" id="A0A4C1YG91"/>
<dbReference type="Proteomes" id="UP000299102">
    <property type="component" value="Unassembled WGS sequence"/>
</dbReference>
<keyword evidence="2" id="KW-1185">Reference proteome</keyword>
<gene>
    <name evidence="1" type="ORF">EVAR_54864_1</name>
</gene>
<evidence type="ECO:0000313" key="1">
    <source>
        <dbReference type="EMBL" id="GBP73812.1"/>
    </source>
</evidence>
<accession>A0A4C1YG91</accession>
<dbReference type="EMBL" id="BGZK01001187">
    <property type="protein sequence ID" value="GBP73812.1"/>
    <property type="molecule type" value="Genomic_DNA"/>
</dbReference>
<proteinExistence type="predicted"/>
<name>A0A4C1YG91_EUMVA</name>
<organism evidence="1 2">
    <name type="scientific">Eumeta variegata</name>
    <name type="common">Bagworm moth</name>
    <name type="synonym">Eumeta japonica</name>
    <dbReference type="NCBI Taxonomy" id="151549"/>
    <lineage>
        <taxon>Eukaryota</taxon>
        <taxon>Metazoa</taxon>
        <taxon>Ecdysozoa</taxon>
        <taxon>Arthropoda</taxon>
        <taxon>Hexapoda</taxon>
        <taxon>Insecta</taxon>
        <taxon>Pterygota</taxon>
        <taxon>Neoptera</taxon>
        <taxon>Endopterygota</taxon>
        <taxon>Lepidoptera</taxon>
        <taxon>Glossata</taxon>
        <taxon>Ditrysia</taxon>
        <taxon>Tineoidea</taxon>
        <taxon>Psychidae</taxon>
        <taxon>Oiketicinae</taxon>
        <taxon>Eumeta</taxon>
    </lineage>
</organism>
<protein>
    <submittedName>
        <fullName evidence="1">Uncharacterized protein</fullName>
    </submittedName>
</protein>
<comment type="caution">
    <text evidence="1">The sequence shown here is derived from an EMBL/GenBank/DDBJ whole genome shotgun (WGS) entry which is preliminary data.</text>
</comment>